<sequence>MNCKPGDNKPQRYAAADCRVVTLPKHMRPNGNLTVVENDITLPFAVRRVYYLYDVPGGEERGGHAHKKLQQFLIAVSGSFDVVLDDGRERRVVSLNRPYYGLHIRPGIWRELNNFSSGAVCLVLASEHYDETDYLRDYNDFLQYVQLLSQ</sequence>
<comment type="caution">
    <text evidence="2">The sequence shown here is derived from an EMBL/GenBank/DDBJ whole genome shotgun (WGS) entry which is preliminary data.</text>
</comment>
<dbReference type="InterPro" id="IPR008894">
    <property type="entry name" value="QdtA_cupin_dom"/>
</dbReference>
<evidence type="ECO:0000313" key="2">
    <source>
        <dbReference type="EMBL" id="HIX45027.1"/>
    </source>
</evidence>
<dbReference type="CDD" id="cd20292">
    <property type="entry name" value="cupin_QdtA-like"/>
    <property type="match status" value="1"/>
</dbReference>
<name>A0A9D1VR18_9BACT</name>
<dbReference type="AlphaFoldDB" id="A0A9D1VR18"/>
<evidence type="ECO:0000313" key="3">
    <source>
        <dbReference type="Proteomes" id="UP000824246"/>
    </source>
</evidence>
<dbReference type="Gene3D" id="2.60.120.10">
    <property type="entry name" value="Jelly Rolls"/>
    <property type="match status" value="1"/>
</dbReference>
<organism evidence="2 3">
    <name type="scientific">Candidatus Barnesiella excrementipullorum</name>
    <dbReference type="NCBI Taxonomy" id="2838479"/>
    <lineage>
        <taxon>Bacteria</taxon>
        <taxon>Pseudomonadati</taxon>
        <taxon>Bacteroidota</taxon>
        <taxon>Bacteroidia</taxon>
        <taxon>Bacteroidales</taxon>
        <taxon>Barnesiellaceae</taxon>
        <taxon>Barnesiella</taxon>
    </lineage>
</organism>
<reference evidence="2" key="2">
    <citation type="submission" date="2021-04" db="EMBL/GenBank/DDBJ databases">
        <authorList>
            <person name="Gilroy R."/>
        </authorList>
    </citation>
    <scope>NUCLEOTIDE SEQUENCE</scope>
    <source>
        <strain evidence="2">ChiHjej12B11-16260</strain>
    </source>
</reference>
<proteinExistence type="predicted"/>
<gene>
    <name evidence="2" type="ORF">H9982_02275</name>
</gene>
<accession>A0A9D1VR18</accession>
<dbReference type="Pfam" id="PF05523">
    <property type="entry name" value="FdtA"/>
    <property type="match status" value="1"/>
</dbReference>
<dbReference type="Proteomes" id="UP000824246">
    <property type="component" value="Unassembled WGS sequence"/>
</dbReference>
<feature type="domain" description="Sugar 3,4-ketoisomerase QdtA cupin" evidence="1">
    <location>
        <begin position="17"/>
        <end position="145"/>
    </location>
</feature>
<reference evidence="2" key="1">
    <citation type="journal article" date="2021" name="PeerJ">
        <title>Extensive microbial diversity within the chicken gut microbiome revealed by metagenomics and culture.</title>
        <authorList>
            <person name="Gilroy R."/>
            <person name="Ravi A."/>
            <person name="Getino M."/>
            <person name="Pursley I."/>
            <person name="Horton D.L."/>
            <person name="Alikhan N.F."/>
            <person name="Baker D."/>
            <person name="Gharbi K."/>
            <person name="Hall N."/>
            <person name="Watson M."/>
            <person name="Adriaenssens E.M."/>
            <person name="Foster-Nyarko E."/>
            <person name="Jarju S."/>
            <person name="Secka A."/>
            <person name="Antonio M."/>
            <person name="Oren A."/>
            <person name="Chaudhuri R.R."/>
            <person name="La Ragione R."/>
            <person name="Hildebrand F."/>
            <person name="Pallen M.J."/>
        </authorList>
    </citation>
    <scope>NUCLEOTIDE SEQUENCE</scope>
    <source>
        <strain evidence="2">ChiHjej12B11-16260</strain>
    </source>
</reference>
<evidence type="ECO:0000259" key="1">
    <source>
        <dbReference type="Pfam" id="PF05523"/>
    </source>
</evidence>
<protein>
    <submittedName>
        <fullName evidence="2">FdtA/QdtA family cupin domain-containing protein</fullName>
    </submittedName>
</protein>
<dbReference type="InterPro" id="IPR011051">
    <property type="entry name" value="RmlC_Cupin_sf"/>
</dbReference>
<dbReference type="SUPFAM" id="SSF51182">
    <property type="entry name" value="RmlC-like cupins"/>
    <property type="match status" value="1"/>
</dbReference>
<dbReference type="InterPro" id="IPR014710">
    <property type="entry name" value="RmlC-like_jellyroll"/>
</dbReference>
<dbReference type="EMBL" id="DXFB01000057">
    <property type="protein sequence ID" value="HIX45027.1"/>
    <property type="molecule type" value="Genomic_DNA"/>
</dbReference>